<evidence type="ECO:0000256" key="4">
    <source>
        <dbReference type="ARBA" id="ARBA00022960"/>
    </source>
</evidence>
<evidence type="ECO:0000256" key="9">
    <source>
        <dbReference type="RuleBase" id="RU004016"/>
    </source>
</evidence>
<feature type="region of interest" description="Disordered" evidence="10">
    <location>
        <begin position="304"/>
        <end position="343"/>
    </location>
</feature>
<dbReference type="GO" id="GO:0009002">
    <property type="term" value="F:serine-type D-Ala-D-Ala carboxypeptidase activity"/>
    <property type="evidence" value="ECO:0007669"/>
    <property type="project" value="InterPro"/>
</dbReference>
<feature type="active site" description="Acyl-ester intermediate" evidence="7">
    <location>
        <position position="61"/>
    </location>
</feature>
<reference evidence="14 15" key="1">
    <citation type="journal article" date="2014" name="Genome Announc.">
        <title>Draft Genome Sequence of Magnetospirillum sp. Strain SO-1, a Freshwater Magnetotactic Bacterium Isolated from the Ol'khovka River, Russia.</title>
        <authorList>
            <person name="Grouzdev D.S."/>
            <person name="Dziuba M.V."/>
            <person name="Sukhacheva M.S."/>
            <person name="Mardanov A.V."/>
            <person name="Beletskiy A.V."/>
            <person name="Kuznetsov B.B."/>
            <person name="Skryabin K.G."/>
        </authorList>
    </citation>
    <scope>NUCLEOTIDE SEQUENCE [LARGE SCALE GENOMIC DNA]</scope>
    <source>
        <strain evidence="14 15">SO-1</strain>
    </source>
</reference>
<dbReference type="PRINTS" id="PR00725">
    <property type="entry name" value="DADACBPTASE1"/>
</dbReference>
<dbReference type="InterPro" id="IPR012338">
    <property type="entry name" value="Beta-lactam/transpept-like"/>
</dbReference>
<feature type="binding site" evidence="8">
    <location>
        <position position="223"/>
    </location>
    <ligand>
        <name>substrate</name>
    </ligand>
</feature>
<keyword evidence="2 11" id="KW-0732">Signal</keyword>
<evidence type="ECO:0000313" key="14">
    <source>
        <dbReference type="EMBL" id="EME68287.1"/>
    </source>
</evidence>
<dbReference type="InterPro" id="IPR001967">
    <property type="entry name" value="Peptidase_S11_N"/>
</dbReference>
<evidence type="ECO:0000259" key="12">
    <source>
        <dbReference type="Pfam" id="PF00768"/>
    </source>
</evidence>
<dbReference type="Gene3D" id="3.40.710.10">
    <property type="entry name" value="DD-peptidase/beta-lactamase superfamily"/>
    <property type="match status" value="1"/>
</dbReference>
<keyword evidence="6" id="KW-0961">Cell wall biogenesis/degradation</keyword>
<dbReference type="PATRIC" id="fig|1244869.3.peg.3846"/>
<organism evidence="14 15">
    <name type="scientific">Paramagnetospirillum caucaseum</name>
    <dbReference type="NCBI Taxonomy" id="1244869"/>
    <lineage>
        <taxon>Bacteria</taxon>
        <taxon>Pseudomonadati</taxon>
        <taxon>Pseudomonadota</taxon>
        <taxon>Alphaproteobacteria</taxon>
        <taxon>Rhodospirillales</taxon>
        <taxon>Magnetospirillaceae</taxon>
        <taxon>Paramagnetospirillum</taxon>
    </lineage>
</organism>
<comment type="caution">
    <text evidence="14">The sequence shown here is derived from an EMBL/GenBank/DDBJ whole genome shotgun (WGS) entry which is preliminary data.</text>
</comment>
<dbReference type="GO" id="GO:0006508">
    <property type="term" value="P:proteolysis"/>
    <property type="evidence" value="ECO:0007669"/>
    <property type="project" value="InterPro"/>
</dbReference>
<feature type="active site" evidence="7">
    <location>
        <position position="121"/>
    </location>
</feature>
<dbReference type="InterPro" id="IPR007730">
    <property type="entry name" value="SPOR-like_dom"/>
</dbReference>
<feature type="chain" id="PRO_5004030651" evidence="11">
    <location>
        <begin position="33"/>
        <end position="428"/>
    </location>
</feature>
<dbReference type="InterPro" id="IPR018044">
    <property type="entry name" value="Peptidase_S11"/>
</dbReference>
<keyword evidence="4" id="KW-0133">Cell shape</keyword>
<keyword evidence="15" id="KW-1185">Reference proteome</keyword>
<dbReference type="PANTHER" id="PTHR21581:SF6">
    <property type="entry name" value="TRAFFICKING PROTEIN PARTICLE COMPLEX SUBUNIT 12"/>
    <property type="match status" value="1"/>
</dbReference>
<name>M2ZLY2_9PROT</name>
<feature type="domain" description="SPOR" evidence="13">
    <location>
        <begin position="346"/>
        <end position="421"/>
    </location>
</feature>
<evidence type="ECO:0000256" key="2">
    <source>
        <dbReference type="ARBA" id="ARBA00022729"/>
    </source>
</evidence>
<evidence type="ECO:0000259" key="13">
    <source>
        <dbReference type="Pfam" id="PF05036"/>
    </source>
</evidence>
<evidence type="ECO:0000256" key="8">
    <source>
        <dbReference type="PIRSR" id="PIRSR618044-2"/>
    </source>
</evidence>
<dbReference type="Pfam" id="PF05036">
    <property type="entry name" value="SPOR"/>
    <property type="match status" value="1"/>
</dbReference>
<dbReference type="Pfam" id="PF00768">
    <property type="entry name" value="Peptidase_S11"/>
    <property type="match status" value="1"/>
</dbReference>
<dbReference type="AlphaFoldDB" id="M2ZLY2"/>
<dbReference type="STRING" id="1244869.H261_19294"/>
<dbReference type="eggNOG" id="COG1686">
    <property type="taxonomic scope" value="Bacteria"/>
</dbReference>
<dbReference type="Proteomes" id="UP000011744">
    <property type="component" value="Unassembled WGS sequence"/>
</dbReference>
<dbReference type="PANTHER" id="PTHR21581">
    <property type="entry name" value="D-ALANYL-D-ALANINE CARBOXYPEPTIDASE"/>
    <property type="match status" value="1"/>
</dbReference>
<accession>M2ZLY2</accession>
<evidence type="ECO:0000256" key="3">
    <source>
        <dbReference type="ARBA" id="ARBA00022801"/>
    </source>
</evidence>
<feature type="signal peptide" evidence="11">
    <location>
        <begin position="1"/>
        <end position="32"/>
    </location>
</feature>
<evidence type="ECO:0000256" key="10">
    <source>
        <dbReference type="SAM" id="MobiDB-lite"/>
    </source>
</evidence>
<evidence type="ECO:0000313" key="15">
    <source>
        <dbReference type="Proteomes" id="UP000011744"/>
    </source>
</evidence>
<keyword evidence="14" id="KW-0645">Protease</keyword>
<comment type="similarity">
    <text evidence="1 9">Belongs to the peptidase S11 family.</text>
</comment>
<keyword evidence="3" id="KW-0378">Hydrolase</keyword>
<dbReference type="Gene3D" id="3.30.70.1070">
    <property type="entry name" value="Sporulation related repeat"/>
    <property type="match status" value="1"/>
</dbReference>
<feature type="compositionally biased region" description="Acidic residues" evidence="10">
    <location>
        <begin position="332"/>
        <end position="342"/>
    </location>
</feature>
<evidence type="ECO:0000256" key="1">
    <source>
        <dbReference type="ARBA" id="ARBA00007164"/>
    </source>
</evidence>
<feature type="active site" description="Acyl-ester intermediate" evidence="7">
    <location>
        <position position="64"/>
    </location>
</feature>
<proteinExistence type="inferred from homology"/>
<dbReference type="RefSeq" id="WP_008620839.1">
    <property type="nucleotide sequence ID" value="NZ_AONQ01000072.1"/>
</dbReference>
<keyword evidence="14" id="KW-0121">Carboxypeptidase</keyword>
<dbReference type="OrthoDB" id="9795979at2"/>
<dbReference type="GO" id="GO:0008360">
    <property type="term" value="P:regulation of cell shape"/>
    <property type="evidence" value="ECO:0007669"/>
    <property type="project" value="UniProtKB-KW"/>
</dbReference>
<dbReference type="EMBL" id="AONQ01000072">
    <property type="protein sequence ID" value="EME68287.1"/>
    <property type="molecule type" value="Genomic_DNA"/>
</dbReference>
<keyword evidence="5" id="KW-0573">Peptidoglycan synthesis</keyword>
<dbReference type="eggNOG" id="COG3087">
    <property type="taxonomic scope" value="Bacteria"/>
</dbReference>
<dbReference type="InterPro" id="IPR036680">
    <property type="entry name" value="SPOR-like_sf"/>
</dbReference>
<dbReference type="GO" id="GO:0071555">
    <property type="term" value="P:cell wall organization"/>
    <property type="evidence" value="ECO:0007669"/>
    <property type="project" value="UniProtKB-KW"/>
</dbReference>
<evidence type="ECO:0000256" key="11">
    <source>
        <dbReference type="SAM" id="SignalP"/>
    </source>
</evidence>
<protein>
    <submittedName>
        <fullName evidence="14">D-alanyl-D-alanine carboxypeptidase</fullName>
    </submittedName>
</protein>
<evidence type="ECO:0000256" key="5">
    <source>
        <dbReference type="ARBA" id="ARBA00022984"/>
    </source>
</evidence>
<gene>
    <name evidence="14" type="ORF">H261_19294</name>
</gene>
<feature type="compositionally biased region" description="Low complexity" evidence="10">
    <location>
        <begin position="304"/>
        <end position="330"/>
    </location>
</feature>
<dbReference type="GO" id="GO:0009252">
    <property type="term" value="P:peptidoglycan biosynthetic process"/>
    <property type="evidence" value="ECO:0007669"/>
    <property type="project" value="UniProtKB-KW"/>
</dbReference>
<evidence type="ECO:0000256" key="7">
    <source>
        <dbReference type="PIRSR" id="PIRSR618044-1"/>
    </source>
</evidence>
<evidence type="ECO:0000256" key="6">
    <source>
        <dbReference type="ARBA" id="ARBA00023316"/>
    </source>
</evidence>
<dbReference type="SUPFAM" id="SSF56601">
    <property type="entry name" value="beta-lactamase/transpeptidase-like"/>
    <property type="match status" value="1"/>
</dbReference>
<dbReference type="GO" id="GO:0042834">
    <property type="term" value="F:peptidoglycan binding"/>
    <property type="evidence" value="ECO:0007669"/>
    <property type="project" value="InterPro"/>
</dbReference>
<sequence length="428" mass="44997">MHLSRTGFLNRIRLFAVALAAVLALSAQPAEAGRYASIVIDAESGSVLHAANPDAKSYPASLTKVMTLFLLFDELDSGRIRLDTKFTTSAHAAAQSPSKLGLEPGEKISVESLVLALVTKSANDAAVVAAEGIGGTEAHFAQMMTRKAQALGMRSTVYRNASGLPDLSQVSTVRDQALLGRALIRQHPGYYKYFSTRQFVYDGQPINTHNRLMLRYNGADGIKTGYIHASGFNLISSAKRDGQRVIGVVFGGSTAASRDKHMGQLLDKGFARLRKGGGVEMAEAGHDDLPDLDELVAAAQAAKAPAKPSAKAAKPAPAKKVAMRAPARAAAADDDDDEDAVGDADPASWAIQVGAFGEYRPAHKAASDAAKKLGGLVSKASIDIDKTGKGAKTVYRARISGFTEDQARAACKRLGKAGKACKPVNPNA</sequence>
<feature type="domain" description="Peptidase S11 D-alanyl-D-alanine carboxypeptidase A N-terminal" evidence="12">
    <location>
        <begin position="31"/>
        <end position="253"/>
    </location>
</feature>